<reference evidence="1 2" key="1">
    <citation type="submission" date="2018-09" db="EMBL/GenBank/DDBJ databases">
        <title>Comparative genomics of Leucobacter spp.</title>
        <authorList>
            <person name="Reis A.C."/>
            <person name="Kolvenbach B.A."/>
            <person name="Corvini P.F.X."/>
            <person name="Nunes O.C."/>
        </authorList>
    </citation>
    <scope>NUCLEOTIDE SEQUENCE [LARGE SCALE GENOMIC DNA]</scope>
    <source>
        <strain evidence="1 2">TAN 31504</strain>
    </source>
</reference>
<comment type="caution">
    <text evidence="1">The sequence shown here is derived from an EMBL/GenBank/DDBJ whole genome shotgun (WGS) entry which is preliminary data.</text>
</comment>
<accession>A0ABS1SM64</accession>
<name>A0ABS1SM64_9MICO</name>
<sequence length="328" mass="36044">MIEPFPWVPGAAGAWLTERLGSGDEVLDDTVPDGFDVVIRILPPFTRDRPETGTFAEWEAQAESVDWASAPELLTEPVSWADTAAALGRDLEDVPRSWELLGAAYGERDDALAADGWRYSIPREGTLPPELFTRVLDVLARQTATPDSGVAGVWEGYGGLVSAQGVGWFFAVPDPPRWIPRPLLHIGLRAMQHVLSFRERRRRFGTAAAVRSVFFPALEQPPGSGVLPREAARGERISLPGRDYVCFAAGPRELAEQSWPVRAPWIPADERAEPQSPNIVWPEGREWVLVSEIDFDSTLVACSAACAGALLADPEIEAHRVWRSTSLF</sequence>
<dbReference type="Proteomes" id="UP001645859">
    <property type="component" value="Unassembled WGS sequence"/>
</dbReference>
<protein>
    <recommendedName>
        <fullName evidence="3">DUF1963 domain-containing protein</fullName>
    </recommendedName>
</protein>
<organism evidence="1 2">
    <name type="scientific">Leucobacter chromiireducens subsp. solipictus</name>
    <dbReference type="NCBI Taxonomy" id="398235"/>
    <lineage>
        <taxon>Bacteria</taxon>
        <taxon>Bacillati</taxon>
        <taxon>Actinomycetota</taxon>
        <taxon>Actinomycetes</taxon>
        <taxon>Micrococcales</taxon>
        <taxon>Microbacteriaceae</taxon>
        <taxon>Leucobacter</taxon>
    </lineage>
</organism>
<dbReference type="RefSeq" id="WP_202345667.1">
    <property type="nucleotide sequence ID" value="NZ_BAAAPI010000005.1"/>
</dbReference>
<keyword evidence="2" id="KW-1185">Reference proteome</keyword>
<evidence type="ECO:0008006" key="3">
    <source>
        <dbReference type="Google" id="ProtNLM"/>
    </source>
</evidence>
<evidence type="ECO:0000313" key="2">
    <source>
        <dbReference type="Proteomes" id="UP001645859"/>
    </source>
</evidence>
<dbReference type="EMBL" id="QYAC01000008">
    <property type="protein sequence ID" value="MBL3680388.1"/>
    <property type="molecule type" value="Genomic_DNA"/>
</dbReference>
<proteinExistence type="predicted"/>
<evidence type="ECO:0000313" key="1">
    <source>
        <dbReference type="EMBL" id="MBL3680388.1"/>
    </source>
</evidence>
<gene>
    <name evidence="1" type="ORF">D3230_13980</name>
</gene>